<keyword evidence="1" id="KW-1133">Transmembrane helix</keyword>
<name>A0A200Q4D5_MACCD</name>
<keyword evidence="1" id="KW-0472">Membrane</keyword>
<dbReference type="AlphaFoldDB" id="A0A200Q4D5"/>
<evidence type="ECO:0000313" key="3">
    <source>
        <dbReference type="Proteomes" id="UP000195402"/>
    </source>
</evidence>
<comment type="caution">
    <text evidence="2">The sequence shown here is derived from an EMBL/GenBank/DDBJ whole genome shotgun (WGS) entry which is preliminary data.</text>
</comment>
<protein>
    <submittedName>
        <fullName evidence="2">Uncharacterized protein</fullName>
    </submittedName>
</protein>
<proteinExistence type="predicted"/>
<dbReference type="EMBL" id="MVGT01003118">
    <property type="protein sequence ID" value="OVA05325.1"/>
    <property type="molecule type" value="Genomic_DNA"/>
</dbReference>
<sequence length="72" mass="7844">MGFSGFVAFILVRVLKVVTPVKMTFEIYATCVIPISAFFASSLCVCYVHYLTLISSRLDCSVLELGKLSSSA</sequence>
<keyword evidence="1" id="KW-0812">Transmembrane</keyword>
<evidence type="ECO:0000313" key="2">
    <source>
        <dbReference type="EMBL" id="OVA05325.1"/>
    </source>
</evidence>
<reference evidence="2 3" key="1">
    <citation type="journal article" date="2017" name="Mol. Plant">
        <title>The Genome of Medicinal Plant Macleaya cordata Provides New Insights into Benzylisoquinoline Alkaloids Metabolism.</title>
        <authorList>
            <person name="Liu X."/>
            <person name="Liu Y."/>
            <person name="Huang P."/>
            <person name="Ma Y."/>
            <person name="Qing Z."/>
            <person name="Tang Q."/>
            <person name="Cao H."/>
            <person name="Cheng P."/>
            <person name="Zheng Y."/>
            <person name="Yuan Z."/>
            <person name="Zhou Y."/>
            <person name="Liu J."/>
            <person name="Tang Z."/>
            <person name="Zhuo Y."/>
            <person name="Zhang Y."/>
            <person name="Yu L."/>
            <person name="Huang J."/>
            <person name="Yang P."/>
            <person name="Peng Q."/>
            <person name="Zhang J."/>
            <person name="Jiang W."/>
            <person name="Zhang Z."/>
            <person name="Lin K."/>
            <person name="Ro D.K."/>
            <person name="Chen X."/>
            <person name="Xiong X."/>
            <person name="Shang Y."/>
            <person name="Huang S."/>
            <person name="Zeng J."/>
        </authorList>
    </citation>
    <scope>NUCLEOTIDE SEQUENCE [LARGE SCALE GENOMIC DNA]</scope>
    <source>
        <strain evidence="3">cv. BLH2017</strain>
        <tissue evidence="2">Root</tissue>
    </source>
</reference>
<gene>
    <name evidence="2" type="ORF">BVC80_441g73</name>
</gene>
<dbReference type="OrthoDB" id="1687038at2759"/>
<organism evidence="2 3">
    <name type="scientific">Macleaya cordata</name>
    <name type="common">Five-seeded plume-poppy</name>
    <name type="synonym">Bocconia cordata</name>
    <dbReference type="NCBI Taxonomy" id="56857"/>
    <lineage>
        <taxon>Eukaryota</taxon>
        <taxon>Viridiplantae</taxon>
        <taxon>Streptophyta</taxon>
        <taxon>Embryophyta</taxon>
        <taxon>Tracheophyta</taxon>
        <taxon>Spermatophyta</taxon>
        <taxon>Magnoliopsida</taxon>
        <taxon>Ranunculales</taxon>
        <taxon>Papaveraceae</taxon>
        <taxon>Papaveroideae</taxon>
        <taxon>Macleaya</taxon>
    </lineage>
</organism>
<dbReference type="STRING" id="56857.A0A200Q4D5"/>
<keyword evidence="3" id="KW-1185">Reference proteome</keyword>
<evidence type="ECO:0000256" key="1">
    <source>
        <dbReference type="SAM" id="Phobius"/>
    </source>
</evidence>
<accession>A0A200Q4D5</accession>
<feature type="transmembrane region" description="Helical" evidence="1">
    <location>
        <begin position="26"/>
        <end position="48"/>
    </location>
</feature>
<dbReference type="InParanoid" id="A0A200Q4D5"/>
<dbReference type="Proteomes" id="UP000195402">
    <property type="component" value="Unassembled WGS sequence"/>
</dbReference>